<keyword evidence="1" id="KW-0472">Membrane</keyword>
<organism evidence="2 3">
    <name type="scientific">Durusdinium trenchii</name>
    <dbReference type="NCBI Taxonomy" id="1381693"/>
    <lineage>
        <taxon>Eukaryota</taxon>
        <taxon>Sar</taxon>
        <taxon>Alveolata</taxon>
        <taxon>Dinophyceae</taxon>
        <taxon>Suessiales</taxon>
        <taxon>Symbiodiniaceae</taxon>
        <taxon>Durusdinium</taxon>
    </lineage>
</organism>
<dbReference type="EMBL" id="CAXAMN010000523">
    <property type="protein sequence ID" value="CAK8989168.1"/>
    <property type="molecule type" value="Genomic_DNA"/>
</dbReference>
<reference evidence="2 3" key="1">
    <citation type="submission" date="2024-02" db="EMBL/GenBank/DDBJ databases">
        <authorList>
            <person name="Chen Y."/>
            <person name="Shah S."/>
            <person name="Dougan E. K."/>
            <person name="Thang M."/>
            <person name="Chan C."/>
        </authorList>
    </citation>
    <scope>NUCLEOTIDE SEQUENCE [LARGE SCALE GENOMIC DNA]</scope>
</reference>
<evidence type="ECO:0000256" key="1">
    <source>
        <dbReference type="SAM" id="Phobius"/>
    </source>
</evidence>
<dbReference type="Proteomes" id="UP001642484">
    <property type="component" value="Unassembled WGS sequence"/>
</dbReference>
<sequence>MRSVLARPDAVFSLLPLKTEAFARLPRAILLTAFFFMTFIAAFFMDFIADDFIIDFFMLVHYSATKIAEGSLTCSLRKKPQSNQTTPKCQYGAQKCKNW</sequence>
<keyword evidence="1" id="KW-1133">Transmembrane helix</keyword>
<keyword evidence="1" id="KW-0812">Transmembrane</keyword>
<protein>
    <submittedName>
        <fullName evidence="2">Uncharacterized protein</fullName>
    </submittedName>
</protein>
<accession>A0ABP0HHA2</accession>
<evidence type="ECO:0000313" key="3">
    <source>
        <dbReference type="Proteomes" id="UP001642484"/>
    </source>
</evidence>
<proteinExistence type="predicted"/>
<comment type="caution">
    <text evidence="2">The sequence shown here is derived from an EMBL/GenBank/DDBJ whole genome shotgun (WGS) entry which is preliminary data.</text>
</comment>
<gene>
    <name evidence="2" type="ORF">CCMP2556_LOCUS1553</name>
</gene>
<evidence type="ECO:0000313" key="2">
    <source>
        <dbReference type="EMBL" id="CAK8989168.1"/>
    </source>
</evidence>
<keyword evidence="3" id="KW-1185">Reference proteome</keyword>
<feature type="transmembrane region" description="Helical" evidence="1">
    <location>
        <begin position="28"/>
        <end position="49"/>
    </location>
</feature>
<name>A0ABP0HHA2_9DINO</name>